<accession>A0A1R2ANA3</accession>
<evidence type="ECO:0000313" key="2">
    <source>
        <dbReference type="Proteomes" id="UP000187209"/>
    </source>
</evidence>
<proteinExistence type="predicted"/>
<protein>
    <submittedName>
        <fullName evidence="1">Uncharacterized protein</fullName>
    </submittedName>
</protein>
<name>A0A1R2ANA3_9CILI</name>
<keyword evidence="2" id="KW-1185">Reference proteome</keyword>
<dbReference type="Proteomes" id="UP000187209">
    <property type="component" value="Unassembled WGS sequence"/>
</dbReference>
<comment type="caution">
    <text evidence="1">The sequence shown here is derived from an EMBL/GenBank/DDBJ whole genome shotgun (WGS) entry which is preliminary data.</text>
</comment>
<sequence>MSFVCQKKGCKEFSRDECTCMLKHRFCPRHMEEHRNISTCNAISIKNEFEATKKKCLKAKKMLAEQRKNLIKISKEMIKKINKMLKSGLKKIVENEHILKIIIETYNKNQIDSFSQSFQSIFFSTESLKETVKKSISLVNSDSKYY</sequence>
<reference evidence="1 2" key="1">
    <citation type="submission" date="2016-11" db="EMBL/GenBank/DDBJ databases">
        <title>The macronuclear genome of Stentor coeruleus: a giant cell with tiny introns.</title>
        <authorList>
            <person name="Slabodnick M."/>
            <person name="Ruby J.G."/>
            <person name="Reiff S.B."/>
            <person name="Swart E.C."/>
            <person name="Gosai S."/>
            <person name="Prabakaran S."/>
            <person name="Witkowska E."/>
            <person name="Larue G.E."/>
            <person name="Fisher S."/>
            <person name="Freeman R.M."/>
            <person name="Gunawardena J."/>
            <person name="Chu W."/>
            <person name="Stover N.A."/>
            <person name="Gregory B.D."/>
            <person name="Nowacki M."/>
            <person name="Derisi J."/>
            <person name="Roy S.W."/>
            <person name="Marshall W.F."/>
            <person name="Sood P."/>
        </authorList>
    </citation>
    <scope>NUCLEOTIDE SEQUENCE [LARGE SCALE GENOMIC DNA]</scope>
    <source>
        <strain evidence="1">WM001</strain>
    </source>
</reference>
<evidence type="ECO:0000313" key="1">
    <source>
        <dbReference type="EMBL" id="OMJ65991.1"/>
    </source>
</evidence>
<dbReference type="AlphaFoldDB" id="A0A1R2ANA3"/>
<gene>
    <name evidence="1" type="ORF">SteCoe_37322</name>
</gene>
<organism evidence="1 2">
    <name type="scientific">Stentor coeruleus</name>
    <dbReference type="NCBI Taxonomy" id="5963"/>
    <lineage>
        <taxon>Eukaryota</taxon>
        <taxon>Sar</taxon>
        <taxon>Alveolata</taxon>
        <taxon>Ciliophora</taxon>
        <taxon>Postciliodesmatophora</taxon>
        <taxon>Heterotrichea</taxon>
        <taxon>Heterotrichida</taxon>
        <taxon>Stentoridae</taxon>
        <taxon>Stentor</taxon>
    </lineage>
</organism>
<dbReference type="EMBL" id="MPUH01001859">
    <property type="protein sequence ID" value="OMJ65991.1"/>
    <property type="molecule type" value="Genomic_DNA"/>
</dbReference>